<keyword evidence="2" id="KW-0805">Transcription regulation</keyword>
<dbReference type="Pfam" id="PF00126">
    <property type="entry name" value="HTH_1"/>
    <property type="match status" value="1"/>
</dbReference>
<organism evidence="6 7">
    <name type="scientific">Sphingobium xenophagum</name>
    <dbReference type="NCBI Taxonomy" id="121428"/>
    <lineage>
        <taxon>Bacteria</taxon>
        <taxon>Pseudomonadati</taxon>
        <taxon>Pseudomonadota</taxon>
        <taxon>Alphaproteobacteria</taxon>
        <taxon>Sphingomonadales</taxon>
        <taxon>Sphingomonadaceae</taxon>
        <taxon>Sphingobium</taxon>
    </lineage>
</organism>
<dbReference type="InterPro" id="IPR050389">
    <property type="entry name" value="LysR-type_TF"/>
</dbReference>
<dbReference type="InterPro" id="IPR005119">
    <property type="entry name" value="LysR_subst-bd"/>
</dbReference>
<dbReference type="Gene3D" id="3.40.190.10">
    <property type="entry name" value="Periplasmic binding protein-like II"/>
    <property type="match status" value="2"/>
</dbReference>
<protein>
    <submittedName>
        <fullName evidence="6">DNA-binding transcriptional LysR family regulator</fullName>
    </submittedName>
</protein>
<dbReference type="PANTHER" id="PTHR30118">
    <property type="entry name" value="HTH-TYPE TRANSCRIPTIONAL REGULATOR LEUO-RELATED"/>
    <property type="match status" value="1"/>
</dbReference>
<name>A0ABU1WYE0_SPHXE</name>
<dbReference type="PANTHER" id="PTHR30118:SF6">
    <property type="entry name" value="HTH-TYPE TRANSCRIPTIONAL REGULATOR LEUO"/>
    <property type="match status" value="1"/>
</dbReference>
<dbReference type="SUPFAM" id="SSF53850">
    <property type="entry name" value="Periplasmic binding protein-like II"/>
    <property type="match status" value="1"/>
</dbReference>
<keyword evidence="7" id="KW-1185">Reference proteome</keyword>
<evidence type="ECO:0000256" key="4">
    <source>
        <dbReference type="ARBA" id="ARBA00023163"/>
    </source>
</evidence>
<dbReference type="PROSITE" id="PS50931">
    <property type="entry name" value="HTH_LYSR"/>
    <property type="match status" value="1"/>
</dbReference>
<evidence type="ECO:0000259" key="5">
    <source>
        <dbReference type="PROSITE" id="PS50931"/>
    </source>
</evidence>
<evidence type="ECO:0000313" key="6">
    <source>
        <dbReference type="EMBL" id="MDR7154343.1"/>
    </source>
</evidence>
<evidence type="ECO:0000256" key="1">
    <source>
        <dbReference type="ARBA" id="ARBA00009437"/>
    </source>
</evidence>
<dbReference type="Proteomes" id="UP001267638">
    <property type="component" value="Unassembled WGS sequence"/>
</dbReference>
<sequence length="305" mass="34664">MMRFERLDLNLLVALDALFDECSVSAAARRLNLSQSATSGALLRLREYFQDELLASSGSRMIRTARAEELREPVREALMFIRHRIARPPAFDPMTTIRTFHTATSDYVLDVALGPYMAMIQNEAPGISTSVTLPTFDMSDKLHRGEIDLIISVGDMLDNRHPTLPFLSDDHVVVAWEENTRLRSGLTQELFLELPHVTVHFGNSRTTAHVERHFDQLRVSRNIAITVPFFAAVPALLLGTERIATMLRRQANYYAKILPLTIYELPYQIPDLQEVIQFHTARRNDLALNWFVQGLLKFTGNKSVS</sequence>
<evidence type="ECO:0000256" key="3">
    <source>
        <dbReference type="ARBA" id="ARBA00023125"/>
    </source>
</evidence>
<dbReference type="EMBL" id="JAVDWV010000004">
    <property type="protein sequence ID" value="MDR7154343.1"/>
    <property type="molecule type" value="Genomic_DNA"/>
</dbReference>
<accession>A0ABU1WYE0</accession>
<evidence type="ECO:0000256" key="2">
    <source>
        <dbReference type="ARBA" id="ARBA00023015"/>
    </source>
</evidence>
<gene>
    <name evidence="6" type="ORF">J2W40_001155</name>
</gene>
<keyword evidence="4" id="KW-0804">Transcription</keyword>
<dbReference type="InterPro" id="IPR000847">
    <property type="entry name" value="LysR_HTH_N"/>
</dbReference>
<evidence type="ECO:0000313" key="7">
    <source>
        <dbReference type="Proteomes" id="UP001267638"/>
    </source>
</evidence>
<dbReference type="InterPro" id="IPR036388">
    <property type="entry name" value="WH-like_DNA-bd_sf"/>
</dbReference>
<reference evidence="6 7" key="1">
    <citation type="submission" date="2023-07" db="EMBL/GenBank/DDBJ databases">
        <title>Sorghum-associated microbial communities from plants grown in Nebraska, USA.</title>
        <authorList>
            <person name="Schachtman D."/>
        </authorList>
    </citation>
    <scope>NUCLEOTIDE SEQUENCE [LARGE SCALE GENOMIC DNA]</scope>
    <source>
        <strain evidence="6 7">4256</strain>
    </source>
</reference>
<dbReference type="GO" id="GO:0003677">
    <property type="term" value="F:DNA binding"/>
    <property type="evidence" value="ECO:0007669"/>
    <property type="project" value="UniProtKB-KW"/>
</dbReference>
<dbReference type="Gene3D" id="1.10.10.10">
    <property type="entry name" value="Winged helix-like DNA-binding domain superfamily/Winged helix DNA-binding domain"/>
    <property type="match status" value="1"/>
</dbReference>
<proteinExistence type="inferred from homology"/>
<comment type="caution">
    <text evidence="6">The sequence shown here is derived from an EMBL/GenBank/DDBJ whole genome shotgun (WGS) entry which is preliminary data.</text>
</comment>
<dbReference type="Pfam" id="PF03466">
    <property type="entry name" value="LysR_substrate"/>
    <property type="match status" value="1"/>
</dbReference>
<keyword evidence="3 6" id="KW-0238">DNA-binding</keyword>
<dbReference type="SUPFAM" id="SSF46785">
    <property type="entry name" value="Winged helix' DNA-binding domain"/>
    <property type="match status" value="1"/>
</dbReference>
<comment type="similarity">
    <text evidence="1">Belongs to the LysR transcriptional regulatory family.</text>
</comment>
<dbReference type="InterPro" id="IPR036390">
    <property type="entry name" value="WH_DNA-bd_sf"/>
</dbReference>
<feature type="domain" description="HTH lysR-type" evidence="5">
    <location>
        <begin position="7"/>
        <end position="64"/>
    </location>
</feature>